<dbReference type="PANTHER" id="PTHR30419:SF2">
    <property type="entry name" value="LYSR FAMILY TRANSCRIPTIONAL REGULATOR"/>
    <property type="match status" value="1"/>
</dbReference>
<dbReference type="OrthoDB" id="9785974at2"/>
<name>A0A8B6X426_9BURK</name>
<accession>A0A8B6X426</accession>
<dbReference type="AlphaFoldDB" id="A0A8B6X426"/>
<dbReference type="Gene3D" id="1.10.10.10">
    <property type="entry name" value="Winged helix-like DNA-binding domain superfamily/Winged helix DNA-binding domain"/>
    <property type="match status" value="1"/>
</dbReference>
<sequence length="304" mass="33059">MARVFDPVSLRLFVAVCEEGSIARAAEREAIVPSAISKRLAALEGDIGVSLLARGKGRLVPTPAGDALLRQSRELLRLMERMHAELSEFGTGVQVNLRVLVSLSVISESLPDDISAFLAMHPQVRVNIEEKTSGEIARGVREGTADFGVCWNAIDLTGLETRDYRSDRVWLVVHPGHALAGRGSVPFRDTLDYESIGVMPDSIMEAMLRRLCAAEGRVRVPRVVVSTFDAACRAVAANLGIAVLPGEVAAPFVQTLGLRMVRLDDAWARRQFVVAMRSSAGLSATARELVEHLCQRARRPDEVA</sequence>
<evidence type="ECO:0000313" key="7">
    <source>
        <dbReference type="RefSeq" id="WP_028311727.1"/>
    </source>
</evidence>
<organism evidence="6 7">
    <name type="scientific">Derxia gummosa DSM 723</name>
    <dbReference type="NCBI Taxonomy" id="1121388"/>
    <lineage>
        <taxon>Bacteria</taxon>
        <taxon>Pseudomonadati</taxon>
        <taxon>Pseudomonadota</taxon>
        <taxon>Betaproteobacteria</taxon>
        <taxon>Burkholderiales</taxon>
        <taxon>Alcaligenaceae</taxon>
        <taxon>Derxia</taxon>
    </lineage>
</organism>
<evidence type="ECO:0000256" key="3">
    <source>
        <dbReference type="ARBA" id="ARBA00023125"/>
    </source>
</evidence>
<dbReference type="GO" id="GO:0003700">
    <property type="term" value="F:DNA-binding transcription factor activity"/>
    <property type="evidence" value="ECO:0007669"/>
    <property type="project" value="InterPro"/>
</dbReference>
<proteinExistence type="inferred from homology"/>
<protein>
    <submittedName>
        <fullName evidence="7">LysR substrate-binding domain-containing protein</fullName>
    </submittedName>
</protein>
<dbReference type="GO" id="GO:0003677">
    <property type="term" value="F:DNA binding"/>
    <property type="evidence" value="ECO:0007669"/>
    <property type="project" value="UniProtKB-KW"/>
</dbReference>
<keyword evidence="2" id="KW-0805">Transcription regulation</keyword>
<dbReference type="PROSITE" id="PS50931">
    <property type="entry name" value="HTH_LYSR"/>
    <property type="match status" value="1"/>
</dbReference>
<dbReference type="InterPro" id="IPR000847">
    <property type="entry name" value="LysR_HTH_N"/>
</dbReference>
<evidence type="ECO:0000256" key="4">
    <source>
        <dbReference type="ARBA" id="ARBA00023163"/>
    </source>
</evidence>
<comment type="similarity">
    <text evidence="1">Belongs to the LysR transcriptional regulatory family.</text>
</comment>
<keyword evidence="4" id="KW-0804">Transcription</keyword>
<dbReference type="InterPro" id="IPR036388">
    <property type="entry name" value="WH-like_DNA-bd_sf"/>
</dbReference>
<dbReference type="InterPro" id="IPR050950">
    <property type="entry name" value="HTH-type_LysR_regulators"/>
</dbReference>
<dbReference type="Gene3D" id="3.40.190.290">
    <property type="match status" value="1"/>
</dbReference>
<dbReference type="InterPro" id="IPR005119">
    <property type="entry name" value="LysR_subst-bd"/>
</dbReference>
<reference evidence="7" key="1">
    <citation type="journal article" date="1997" name="Structure">
        <title>The structure of the cofactor-binding fragment of the LysR family member, CysB: a familiar fold with a surprising subunit arrangement.</title>
        <authorList>
            <person name="Tyrrell R."/>
            <person name="Verschueren K.H."/>
            <person name="Dodson E.J."/>
            <person name="Murshudov G.N."/>
            <person name="Addy C."/>
            <person name="Wilkinson A.J."/>
        </authorList>
    </citation>
    <scope>NUCLEOTIDE SEQUENCE</scope>
</reference>
<evidence type="ECO:0000313" key="6">
    <source>
        <dbReference type="Proteomes" id="UP000675920"/>
    </source>
</evidence>
<evidence type="ECO:0000256" key="1">
    <source>
        <dbReference type="ARBA" id="ARBA00009437"/>
    </source>
</evidence>
<dbReference type="RefSeq" id="WP_028311727.1">
    <property type="nucleotide sequence ID" value="NZ_AXWS01000013.1"/>
</dbReference>
<evidence type="ECO:0000259" key="5">
    <source>
        <dbReference type="PROSITE" id="PS50931"/>
    </source>
</evidence>
<dbReference type="InterPro" id="IPR036390">
    <property type="entry name" value="WH_DNA-bd_sf"/>
</dbReference>
<dbReference type="GO" id="GO:0005829">
    <property type="term" value="C:cytosol"/>
    <property type="evidence" value="ECO:0007669"/>
    <property type="project" value="TreeGrafter"/>
</dbReference>
<feature type="domain" description="HTH lysR-type" evidence="5">
    <location>
        <begin position="5"/>
        <end position="62"/>
    </location>
</feature>
<reference evidence="7" key="2">
    <citation type="submission" date="2025-08" db="UniProtKB">
        <authorList>
            <consortium name="RefSeq"/>
        </authorList>
    </citation>
    <scope>IDENTIFICATION</scope>
</reference>
<dbReference type="PANTHER" id="PTHR30419">
    <property type="entry name" value="HTH-TYPE TRANSCRIPTIONAL REGULATOR YBHD"/>
    <property type="match status" value="1"/>
</dbReference>
<dbReference type="Pfam" id="PF03466">
    <property type="entry name" value="LysR_substrate"/>
    <property type="match status" value="1"/>
</dbReference>
<dbReference type="Proteomes" id="UP000675920">
    <property type="component" value="Unplaced"/>
</dbReference>
<dbReference type="Pfam" id="PF00126">
    <property type="entry name" value="HTH_1"/>
    <property type="match status" value="1"/>
</dbReference>
<evidence type="ECO:0000256" key="2">
    <source>
        <dbReference type="ARBA" id="ARBA00023015"/>
    </source>
</evidence>
<keyword evidence="3" id="KW-0238">DNA-binding</keyword>
<dbReference type="SUPFAM" id="SSF46785">
    <property type="entry name" value="Winged helix' DNA-binding domain"/>
    <property type="match status" value="1"/>
</dbReference>
<keyword evidence="6" id="KW-1185">Reference proteome</keyword>
<dbReference type="SUPFAM" id="SSF53850">
    <property type="entry name" value="Periplasmic binding protein-like II"/>
    <property type="match status" value="1"/>
</dbReference>